<proteinExistence type="predicted"/>
<feature type="transmembrane region" description="Helical" evidence="1">
    <location>
        <begin position="90"/>
        <end position="112"/>
    </location>
</feature>
<name>A0A2K8NTD4_9MOLU</name>
<dbReference type="Proteomes" id="UP000232063">
    <property type="component" value="Chromosome"/>
</dbReference>
<feature type="transmembrane region" description="Helical" evidence="1">
    <location>
        <begin position="42"/>
        <end position="62"/>
    </location>
</feature>
<reference evidence="2 3" key="1">
    <citation type="submission" date="2017-11" db="EMBL/GenBank/DDBJ databases">
        <title>Genome sequence of Entomoplasma luminosum PIMN-1 (ATCC 49195).</title>
        <authorList>
            <person name="Lo W.-S."/>
            <person name="Gasparich G.E."/>
            <person name="Kuo C.-H."/>
        </authorList>
    </citation>
    <scope>NUCLEOTIDE SEQUENCE [LARGE SCALE GENOMIC DNA]</scope>
    <source>
        <strain evidence="2 3">PIMN-1</strain>
    </source>
</reference>
<dbReference type="AlphaFoldDB" id="A0A2K8NTD4"/>
<dbReference type="EMBL" id="CP024963">
    <property type="protein sequence ID" value="ATZ17102.1"/>
    <property type="molecule type" value="Genomic_DNA"/>
</dbReference>
<keyword evidence="3" id="KW-1185">Reference proteome</keyword>
<gene>
    <name evidence="2" type="ORF">ELUMI_v1c03770</name>
</gene>
<feature type="transmembrane region" description="Helical" evidence="1">
    <location>
        <begin position="124"/>
        <end position="149"/>
    </location>
</feature>
<dbReference type="RefSeq" id="WP_025734130.1">
    <property type="nucleotide sequence ID" value="NZ_CP024963.1"/>
</dbReference>
<accession>A0A2K8NTD4</accession>
<organism evidence="2 3">
    <name type="scientific">Williamsoniiplasma luminosum</name>
    <dbReference type="NCBI Taxonomy" id="214888"/>
    <lineage>
        <taxon>Bacteria</taxon>
        <taxon>Bacillati</taxon>
        <taxon>Mycoplasmatota</taxon>
        <taxon>Mollicutes</taxon>
        <taxon>Entomoplasmatales</taxon>
        <taxon>Williamsoniiplasma</taxon>
    </lineage>
</organism>
<sequence length="165" mass="18728">MNKKGISILGAVWIGFVASYTFAWFLPLTMSLIPDGWGSEGVIVSSVVLMLGTIYLVGFVLYHKNIIKGKIWKYLFPNKKPLIYKDMFKLNWISLFLSISWLILAFALFQLLWSFGDNISDWPIPLLVIVIVWFVIGFLGFIGSMGAILTNYNPDNLSKLGKYFS</sequence>
<protein>
    <submittedName>
        <fullName evidence="2">Uncharacterized protein</fullName>
    </submittedName>
</protein>
<evidence type="ECO:0000256" key="1">
    <source>
        <dbReference type="SAM" id="Phobius"/>
    </source>
</evidence>
<evidence type="ECO:0000313" key="2">
    <source>
        <dbReference type="EMBL" id="ATZ17102.1"/>
    </source>
</evidence>
<keyword evidence="1" id="KW-1133">Transmembrane helix</keyword>
<evidence type="ECO:0000313" key="3">
    <source>
        <dbReference type="Proteomes" id="UP000232063"/>
    </source>
</evidence>
<feature type="transmembrane region" description="Helical" evidence="1">
    <location>
        <begin position="7"/>
        <end position="30"/>
    </location>
</feature>
<keyword evidence="1" id="KW-0812">Transmembrane</keyword>
<keyword evidence="1" id="KW-0472">Membrane</keyword>
<dbReference type="OrthoDB" id="392963at2"/>
<dbReference type="KEGG" id="elj:ELUMI_v1c03770"/>